<reference evidence="1" key="1">
    <citation type="submission" date="2014-09" db="EMBL/GenBank/DDBJ databases">
        <authorList>
            <person name="Magalhaes I.L.F."/>
            <person name="Oliveira U."/>
            <person name="Santos F.R."/>
            <person name="Vidigal T.H.D.A."/>
            <person name="Brescovit A.D."/>
            <person name="Santos A.J."/>
        </authorList>
    </citation>
    <scope>NUCLEOTIDE SEQUENCE</scope>
    <source>
        <tissue evidence="1">Shoot tissue taken approximately 20 cm above the soil surface</tissue>
    </source>
</reference>
<accession>A0A0A8YF41</accession>
<name>A0A0A8YF41_ARUDO</name>
<protein>
    <submittedName>
        <fullName evidence="1">Uncharacterized protein</fullName>
    </submittedName>
</protein>
<dbReference type="AlphaFoldDB" id="A0A0A8YF41"/>
<proteinExistence type="predicted"/>
<evidence type="ECO:0000313" key="1">
    <source>
        <dbReference type="EMBL" id="JAD23855.1"/>
    </source>
</evidence>
<organism evidence="1">
    <name type="scientific">Arundo donax</name>
    <name type="common">Giant reed</name>
    <name type="synonym">Donax arundinaceus</name>
    <dbReference type="NCBI Taxonomy" id="35708"/>
    <lineage>
        <taxon>Eukaryota</taxon>
        <taxon>Viridiplantae</taxon>
        <taxon>Streptophyta</taxon>
        <taxon>Embryophyta</taxon>
        <taxon>Tracheophyta</taxon>
        <taxon>Spermatophyta</taxon>
        <taxon>Magnoliopsida</taxon>
        <taxon>Liliopsida</taxon>
        <taxon>Poales</taxon>
        <taxon>Poaceae</taxon>
        <taxon>PACMAD clade</taxon>
        <taxon>Arundinoideae</taxon>
        <taxon>Arundineae</taxon>
        <taxon>Arundo</taxon>
    </lineage>
</organism>
<dbReference type="EMBL" id="GBRH01274040">
    <property type="protein sequence ID" value="JAD23855.1"/>
    <property type="molecule type" value="Transcribed_RNA"/>
</dbReference>
<sequence>MPAPRARCSHDSWAPSRHAINSVFG</sequence>
<reference evidence="1" key="2">
    <citation type="journal article" date="2015" name="Data Brief">
        <title>Shoot transcriptome of the giant reed, Arundo donax.</title>
        <authorList>
            <person name="Barrero R.A."/>
            <person name="Guerrero F.D."/>
            <person name="Moolhuijzen P."/>
            <person name="Goolsby J.A."/>
            <person name="Tidwell J."/>
            <person name="Bellgard S.E."/>
            <person name="Bellgard M.I."/>
        </authorList>
    </citation>
    <scope>NUCLEOTIDE SEQUENCE</scope>
    <source>
        <tissue evidence="1">Shoot tissue taken approximately 20 cm above the soil surface</tissue>
    </source>
</reference>